<dbReference type="PANTHER" id="PTHR43491:SF1">
    <property type="entry name" value="UDP-N-ACETYL-D-MANNOSAMINE DEHYDROGENASE"/>
    <property type="match status" value="1"/>
</dbReference>
<dbReference type="InterPro" id="IPR001732">
    <property type="entry name" value="UDP-Glc/GDP-Man_DH_N"/>
</dbReference>
<dbReference type="InterPro" id="IPR014026">
    <property type="entry name" value="UDP-Glc/GDP-Man_DH_dimer"/>
</dbReference>
<dbReference type="SUPFAM" id="SSF52413">
    <property type="entry name" value="UDP-glucose/GDP-mannose dehydrogenase C-terminal domain"/>
    <property type="match status" value="1"/>
</dbReference>
<feature type="compositionally biased region" description="Basic and acidic residues" evidence="4">
    <location>
        <begin position="201"/>
        <end position="216"/>
    </location>
</feature>
<evidence type="ECO:0000256" key="2">
    <source>
        <dbReference type="ARBA" id="ARBA00023027"/>
    </source>
</evidence>
<proteinExistence type="inferred from homology"/>
<dbReference type="GO" id="GO:0016628">
    <property type="term" value="F:oxidoreductase activity, acting on the CH-CH group of donors, NAD or NADP as acceptor"/>
    <property type="evidence" value="ECO:0007669"/>
    <property type="project" value="InterPro"/>
</dbReference>
<dbReference type="Gene3D" id="3.40.50.720">
    <property type="entry name" value="NAD(P)-binding Rossmann-like Domain"/>
    <property type="match status" value="2"/>
</dbReference>
<dbReference type="PIRSF" id="PIRSF500136">
    <property type="entry name" value="UDP_ManNAc_DH"/>
    <property type="match status" value="1"/>
</dbReference>
<evidence type="ECO:0000256" key="3">
    <source>
        <dbReference type="PIRNR" id="PIRNR000124"/>
    </source>
</evidence>
<dbReference type="GO" id="GO:0016616">
    <property type="term" value="F:oxidoreductase activity, acting on the CH-OH group of donors, NAD or NADP as acceptor"/>
    <property type="evidence" value="ECO:0007669"/>
    <property type="project" value="InterPro"/>
</dbReference>
<dbReference type="Proteomes" id="UP000663792">
    <property type="component" value="Unassembled WGS sequence"/>
</dbReference>
<dbReference type="InterPro" id="IPR036291">
    <property type="entry name" value="NAD(P)-bd_dom_sf"/>
</dbReference>
<dbReference type="Pfam" id="PF00984">
    <property type="entry name" value="UDPG_MGDP_dh"/>
    <property type="match status" value="1"/>
</dbReference>
<dbReference type="AlphaFoldDB" id="A0A938YFU3"/>
<accession>A0A938YFU3</accession>
<evidence type="ECO:0000259" key="5">
    <source>
        <dbReference type="SMART" id="SM00984"/>
    </source>
</evidence>
<protein>
    <submittedName>
        <fullName evidence="6">Nucleotide sugar dehydrogenase</fullName>
    </submittedName>
</protein>
<sequence>MNDPDPFGNEPERFRTDAERFTRAPLLVPVETIHDDPADVVVDLPTPAFDVDVAIVGLGYVGLPTALAFHSAGARVAGLDVSLSRLQVIREGHPDLMPDDTERLQDALVDPDFTVTADVAVLSRAAAVIICVPTPLDDHLVPALGILQSACDTVVAAATPGQVIVLTSTTYVGCTREMLVEPLARRGLTAGRDVSVAFSPERIDPGNDRGPHEDVPRVVGGVTPECGRRAATVLHTYAKQVHLVDDPGAAEMTKLLENTFRAVNIALANEFADIARQLGIDVMGVIQAAATKPYGFMPFYPGPGVGGHCIPCDPQYLLWQLRRERIASPVIEQAMTGIALRPRRVVQRVRDALSERGRGLAGARVLVVGVAYKPNVEDLRESPALEILAELRRAGAIASYADPYFATVTLEDGSVLTGLDDPAASAPDLILVHTRHRRQDLDWLAGHPLVLDATFRLTDLPDRVTL</sequence>
<dbReference type="SUPFAM" id="SSF51735">
    <property type="entry name" value="NAD(P)-binding Rossmann-fold domains"/>
    <property type="match status" value="1"/>
</dbReference>
<dbReference type="GO" id="GO:0000271">
    <property type="term" value="P:polysaccharide biosynthetic process"/>
    <property type="evidence" value="ECO:0007669"/>
    <property type="project" value="InterPro"/>
</dbReference>
<dbReference type="PANTHER" id="PTHR43491">
    <property type="entry name" value="UDP-N-ACETYL-D-MANNOSAMINE DEHYDROGENASE"/>
    <property type="match status" value="1"/>
</dbReference>
<evidence type="ECO:0000313" key="6">
    <source>
        <dbReference type="EMBL" id="MBM9467043.1"/>
    </source>
</evidence>
<feature type="region of interest" description="Disordered" evidence="4">
    <location>
        <begin position="199"/>
        <end position="219"/>
    </location>
</feature>
<evidence type="ECO:0000313" key="7">
    <source>
        <dbReference type="Proteomes" id="UP000663792"/>
    </source>
</evidence>
<dbReference type="InterPro" id="IPR014027">
    <property type="entry name" value="UDP-Glc/GDP-Man_DH_C"/>
</dbReference>
<dbReference type="NCBIfam" id="TIGR03026">
    <property type="entry name" value="NDP-sugDHase"/>
    <property type="match status" value="1"/>
</dbReference>
<feature type="domain" description="UDP-glucose/GDP-mannose dehydrogenase C-terminal" evidence="5">
    <location>
        <begin position="366"/>
        <end position="453"/>
    </location>
</feature>
<dbReference type="InterPro" id="IPR028359">
    <property type="entry name" value="UDP_ManNAc/GlcNAc_DH"/>
</dbReference>
<dbReference type="SMART" id="SM00984">
    <property type="entry name" value="UDPG_MGDP_dh_C"/>
    <property type="match status" value="1"/>
</dbReference>
<dbReference type="Pfam" id="PF03720">
    <property type="entry name" value="UDPG_MGDP_dh_C"/>
    <property type="match status" value="1"/>
</dbReference>
<dbReference type="GO" id="GO:0051287">
    <property type="term" value="F:NAD binding"/>
    <property type="evidence" value="ECO:0007669"/>
    <property type="project" value="InterPro"/>
</dbReference>
<dbReference type="EMBL" id="JAERWK010000008">
    <property type="protein sequence ID" value="MBM9467043.1"/>
    <property type="molecule type" value="Genomic_DNA"/>
</dbReference>
<gene>
    <name evidence="6" type="ORF">JL106_07060</name>
</gene>
<keyword evidence="1" id="KW-0560">Oxidoreductase</keyword>
<comment type="similarity">
    <text evidence="3">Belongs to the UDP-glucose/GDP-mannose dehydrogenase family.</text>
</comment>
<evidence type="ECO:0000256" key="4">
    <source>
        <dbReference type="SAM" id="MobiDB-lite"/>
    </source>
</evidence>
<name>A0A938YFU3_9ACTN</name>
<dbReference type="InterPro" id="IPR008927">
    <property type="entry name" value="6-PGluconate_DH-like_C_sf"/>
</dbReference>
<dbReference type="PIRSF" id="PIRSF000124">
    <property type="entry name" value="UDPglc_GDPman_dh"/>
    <property type="match status" value="1"/>
</dbReference>
<comment type="caution">
    <text evidence="6">The sequence shown here is derived from an EMBL/GenBank/DDBJ whole genome shotgun (WGS) entry which is preliminary data.</text>
</comment>
<reference evidence="6" key="1">
    <citation type="submission" date="2021-01" db="EMBL/GenBank/DDBJ databases">
        <title>YIM 132084 draft genome.</title>
        <authorList>
            <person name="An D."/>
        </authorList>
    </citation>
    <scope>NUCLEOTIDE SEQUENCE</scope>
    <source>
        <strain evidence="6">YIM 132084</strain>
    </source>
</reference>
<organism evidence="6 7">
    <name type="scientific">Nakamurella leprariae</name>
    <dbReference type="NCBI Taxonomy" id="2803911"/>
    <lineage>
        <taxon>Bacteria</taxon>
        <taxon>Bacillati</taxon>
        <taxon>Actinomycetota</taxon>
        <taxon>Actinomycetes</taxon>
        <taxon>Nakamurellales</taxon>
        <taxon>Nakamurellaceae</taxon>
        <taxon>Nakamurella</taxon>
    </lineage>
</organism>
<dbReference type="InterPro" id="IPR036220">
    <property type="entry name" value="UDP-Glc/GDP-Man_DH_C_sf"/>
</dbReference>
<dbReference type="SUPFAM" id="SSF48179">
    <property type="entry name" value="6-phosphogluconate dehydrogenase C-terminal domain-like"/>
    <property type="match status" value="1"/>
</dbReference>
<dbReference type="InterPro" id="IPR017476">
    <property type="entry name" value="UDP-Glc/GDP-Man"/>
</dbReference>
<dbReference type="Pfam" id="PF03721">
    <property type="entry name" value="UDPG_MGDP_dh_N"/>
    <property type="match status" value="1"/>
</dbReference>
<keyword evidence="7" id="KW-1185">Reference proteome</keyword>
<keyword evidence="2" id="KW-0520">NAD</keyword>
<evidence type="ECO:0000256" key="1">
    <source>
        <dbReference type="ARBA" id="ARBA00023002"/>
    </source>
</evidence>